<gene>
    <name evidence="3" type="ORF">E1269_11005</name>
</gene>
<sequence length="790" mass="85310">MEVVAYTDKMGAAAGERVSVMVSAVDPKVQVSLVRLSGASLGAGGEPEACESAVDGTYASSPQSIVSGSYVVIEDDPRLRIDRGFSVTLWVMPTLLSAGAQALISKSDRDGRGWAIGTTAAGRVRADIAGAEGEGCIESSIALRDHAWHFVGFTFDGVDGWLCLLVRPVGDALTPSVSTSDAVWTEAPAGIESVAGVPEPLLIAGARRRDARGLTNRTFNGKIAMPRLFGRPLSQDEVMLEAEAPAQPHNRPVVAAWDFAQDIPSERVVDVSGNGLDGRTVQMPTRAVTGPRWDGSSLSWRERPELYDAIHFHDDDLDDAGWEPTASFDIDDALSSGIYAIRVEGTTSGIDFAPIVVRPRPNGPRAQVLFVAPLFSWLAYGNWRASYASAAEHTDRGRYAVECGLSGLYDRHSDASSVCHASWLRPNLHIRPDYRLGGDPHQLTADLLITDWLQHEGVHFDVITDEDLDREGADLLRRYRVVISGAHAEYWSAPMLDGLAGYLEAGGRYMYLSGNGLYRVTAMRSGGHTVEVRRQDASGLDAARHAAAGEGHISFTGEPGGAWRWRGRPPQRYVGVGMSGLGFSEEPDAGPPAGSPYRRQPGSFDPRGAFIFAGIEDDELIGAFPNVIHRYGAAGFEVDRADHALGTPRHALVLASAVGEPRKRWTPSHDDEEDAVTLMSEVRAVTRRARSDLVFFETASGGAVFATGSISWSGALAHNDYGNNVATLSRNVLRRFLSTEPFTFPAQPAPTPTRVTSDRQSGLSTDHQERDVCERKRSSSLPRGSSKSRR</sequence>
<feature type="region of interest" description="Disordered" evidence="1">
    <location>
        <begin position="742"/>
        <end position="790"/>
    </location>
</feature>
<proteinExistence type="predicted"/>
<protein>
    <submittedName>
        <fullName evidence="3">LamG domain-containing protein</fullName>
    </submittedName>
</protein>
<dbReference type="InterPro" id="IPR046540">
    <property type="entry name" value="DMFA2_C"/>
</dbReference>
<organism evidence="3 4">
    <name type="scientific">Jiangella asiatica</name>
    <dbReference type="NCBI Taxonomy" id="2530372"/>
    <lineage>
        <taxon>Bacteria</taxon>
        <taxon>Bacillati</taxon>
        <taxon>Actinomycetota</taxon>
        <taxon>Actinomycetes</taxon>
        <taxon>Jiangellales</taxon>
        <taxon>Jiangellaceae</taxon>
        <taxon>Jiangella</taxon>
    </lineage>
</organism>
<evidence type="ECO:0000259" key="2">
    <source>
        <dbReference type="Pfam" id="PF20254"/>
    </source>
</evidence>
<feature type="compositionally biased region" description="Polar residues" evidence="1">
    <location>
        <begin position="754"/>
        <end position="765"/>
    </location>
</feature>
<dbReference type="Gene3D" id="2.60.120.200">
    <property type="match status" value="1"/>
</dbReference>
<dbReference type="OrthoDB" id="505641at2"/>
<accession>A0A4R5DJ77</accession>
<dbReference type="EMBL" id="SMKZ01000013">
    <property type="protein sequence ID" value="TDE10603.1"/>
    <property type="molecule type" value="Genomic_DNA"/>
</dbReference>
<evidence type="ECO:0000256" key="1">
    <source>
        <dbReference type="SAM" id="MobiDB-lite"/>
    </source>
</evidence>
<dbReference type="SUPFAM" id="SSF49899">
    <property type="entry name" value="Concanavalin A-like lectins/glucanases"/>
    <property type="match status" value="1"/>
</dbReference>
<dbReference type="RefSeq" id="WP_131894329.1">
    <property type="nucleotide sequence ID" value="NZ_SMKZ01000013.1"/>
</dbReference>
<name>A0A4R5DJ77_9ACTN</name>
<keyword evidence="4" id="KW-1185">Reference proteome</keyword>
<feature type="compositionally biased region" description="Basic and acidic residues" evidence="1">
    <location>
        <begin position="766"/>
        <end position="777"/>
    </location>
</feature>
<dbReference type="Proteomes" id="UP000294739">
    <property type="component" value="Unassembled WGS sequence"/>
</dbReference>
<evidence type="ECO:0000313" key="3">
    <source>
        <dbReference type="EMBL" id="TDE10603.1"/>
    </source>
</evidence>
<feature type="compositionally biased region" description="Low complexity" evidence="1">
    <location>
        <begin position="779"/>
        <end position="790"/>
    </location>
</feature>
<dbReference type="AlphaFoldDB" id="A0A4R5DJ77"/>
<dbReference type="Pfam" id="PF20254">
    <property type="entry name" value="DMFA2_C"/>
    <property type="match status" value="1"/>
</dbReference>
<feature type="domain" description="N,N-dimethylformamidase beta subunit-like C-terminal" evidence="2">
    <location>
        <begin position="285"/>
        <end position="721"/>
    </location>
</feature>
<dbReference type="InterPro" id="IPR013320">
    <property type="entry name" value="ConA-like_dom_sf"/>
</dbReference>
<comment type="caution">
    <text evidence="3">The sequence shown here is derived from an EMBL/GenBank/DDBJ whole genome shotgun (WGS) entry which is preliminary data.</text>
</comment>
<dbReference type="InParanoid" id="A0A4R5DJ77"/>
<reference evidence="3 4" key="1">
    <citation type="submission" date="2019-03" db="EMBL/GenBank/DDBJ databases">
        <title>Draft genome sequences of novel Actinobacteria.</title>
        <authorList>
            <person name="Sahin N."/>
            <person name="Ay H."/>
            <person name="Saygin H."/>
        </authorList>
    </citation>
    <scope>NUCLEOTIDE SEQUENCE [LARGE SCALE GENOMIC DNA]</scope>
    <source>
        <strain evidence="3 4">5K138</strain>
    </source>
</reference>
<dbReference type="Pfam" id="PF13385">
    <property type="entry name" value="Laminin_G_3"/>
    <property type="match status" value="1"/>
</dbReference>
<evidence type="ECO:0000313" key="4">
    <source>
        <dbReference type="Proteomes" id="UP000294739"/>
    </source>
</evidence>